<sequence>MYIICCAESQADRQCAWMVMLSFLQALSSYPSANAGSSAFDEELHRFKRALHRRVAPIFLVGKVCTALAGMTHYELPVVFPLMPSMSSVALILEILTLICEYADRPTLALMARSSSVLHEPAIQVLWRFLPTLVPLVMCLPKDAWELTGRGVSFQLSITRVLAPRDWSSFLKYSALVRMLGYDFNEYKRMLGYHEDQDRRVYRQNIKPSNDLWDKLCAYKPTPILFPNLRVLCWFSLGLKSNHLASILVSANRSVQELRIEDVRIEDRDGAKALEDAVRVIVGRLPHLRKLILQPTQSNSNVPPDGVRVNDPVSDLARSLTSIVSMDCRGMPHRATSVVALAHSKTLVNLTIRLPNGVLFSQLFPSIATEQLFPNLLAIRLLGTLQAYNSFGNAVQLPTVRKVRIDLGTGSRPAELSALFPTVRRQFCPNALEVLHITSSDGALSQASLDAAHFRHLLPFKHMKSFILYQPFRLSIDDTLLLDMVSAWPALRKLTLLCSMSCGCDGHANPILSALPSLAFRCTGLQELVLHLDATCWASDAEFARDDELGDVYTELKNTQSLSQLHTLDVGSSPITAPDSVASFLSRIFPSLAEVKFSRSAGFRQVDTSQVMAWHAVDTFFAIRSQRGPPSPRGTVTGYQSE</sequence>
<organism evidence="1 2">
    <name type="scientific">Trametes cubensis</name>
    <dbReference type="NCBI Taxonomy" id="1111947"/>
    <lineage>
        <taxon>Eukaryota</taxon>
        <taxon>Fungi</taxon>
        <taxon>Dikarya</taxon>
        <taxon>Basidiomycota</taxon>
        <taxon>Agaricomycotina</taxon>
        <taxon>Agaricomycetes</taxon>
        <taxon>Polyporales</taxon>
        <taxon>Polyporaceae</taxon>
        <taxon>Trametes</taxon>
    </lineage>
</organism>
<dbReference type="Proteomes" id="UP001215151">
    <property type="component" value="Unassembled WGS sequence"/>
</dbReference>
<accession>A0AAD7XA69</accession>
<dbReference type="EMBL" id="JAPEVG010000148">
    <property type="protein sequence ID" value="KAJ8481001.1"/>
    <property type="molecule type" value="Genomic_DNA"/>
</dbReference>
<protein>
    <recommendedName>
        <fullName evidence="3">F-box domain-containing protein</fullName>
    </recommendedName>
</protein>
<dbReference type="SUPFAM" id="SSF52047">
    <property type="entry name" value="RNI-like"/>
    <property type="match status" value="1"/>
</dbReference>
<evidence type="ECO:0008006" key="3">
    <source>
        <dbReference type="Google" id="ProtNLM"/>
    </source>
</evidence>
<gene>
    <name evidence="1" type="ORF">ONZ51_g6283</name>
</gene>
<proteinExistence type="predicted"/>
<name>A0AAD7XA69_9APHY</name>
<comment type="caution">
    <text evidence="1">The sequence shown here is derived from an EMBL/GenBank/DDBJ whole genome shotgun (WGS) entry which is preliminary data.</text>
</comment>
<evidence type="ECO:0000313" key="2">
    <source>
        <dbReference type="Proteomes" id="UP001215151"/>
    </source>
</evidence>
<keyword evidence="2" id="KW-1185">Reference proteome</keyword>
<reference evidence="1" key="1">
    <citation type="submission" date="2022-11" db="EMBL/GenBank/DDBJ databases">
        <title>Genome Sequence of Cubamyces cubensis.</title>
        <authorList>
            <person name="Buettner E."/>
        </authorList>
    </citation>
    <scope>NUCLEOTIDE SEQUENCE</scope>
    <source>
        <strain evidence="1">MPL-01</strain>
    </source>
</reference>
<dbReference type="AlphaFoldDB" id="A0AAD7XA69"/>
<dbReference type="InterPro" id="IPR032675">
    <property type="entry name" value="LRR_dom_sf"/>
</dbReference>
<evidence type="ECO:0000313" key="1">
    <source>
        <dbReference type="EMBL" id="KAJ8481001.1"/>
    </source>
</evidence>
<dbReference type="Gene3D" id="3.80.10.10">
    <property type="entry name" value="Ribonuclease Inhibitor"/>
    <property type="match status" value="1"/>
</dbReference>